<dbReference type="RefSeq" id="WP_107288874.1">
    <property type="nucleotide sequence ID" value="NZ_PYNF01000002.1"/>
</dbReference>
<dbReference type="AlphaFoldDB" id="A0A2T3KMV9"/>
<dbReference type="Proteomes" id="UP000241426">
    <property type="component" value="Unassembled WGS sequence"/>
</dbReference>
<name>A0A2T3KMV9_9GAMM</name>
<proteinExistence type="predicted"/>
<dbReference type="EMBL" id="PYNF01000002">
    <property type="protein sequence ID" value="PSV01147.1"/>
    <property type="molecule type" value="Genomic_DNA"/>
</dbReference>
<accession>A0A2T3KMV9</accession>
<organism evidence="1 2">
    <name type="scientific">Photobacterium kishitanii</name>
    <dbReference type="NCBI Taxonomy" id="318456"/>
    <lineage>
        <taxon>Bacteria</taxon>
        <taxon>Pseudomonadati</taxon>
        <taxon>Pseudomonadota</taxon>
        <taxon>Gammaproteobacteria</taxon>
        <taxon>Vibrionales</taxon>
        <taxon>Vibrionaceae</taxon>
        <taxon>Photobacterium</taxon>
    </lineage>
</organism>
<sequence>MILSYETLLSKWVNEKDYQSLIQLRKNKTIDMNYFLEKNAIQLIELASKKRCSKTSASLLLCFESSFIKSISDEELSQNAIDMISEYFVDSEGCIDTWSVVSTSEASRMKAKYKLFTV</sequence>
<evidence type="ECO:0000313" key="1">
    <source>
        <dbReference type="EMBL" id="PSV01147.1"/>
    </source>
</evidence>
<gene>
    <name evidence="1" type="ORF">C9J27_03750</name>
</gene>
<reference evidence="1 2" key="1">
    <citation type="submission" date="2018-01" db="EMBL/GenBank/DDBJ databases">
        <title>Whole genome sequencing of Histamine producing bacteria.</title>
        <authorList>
            <person name="Butler K."/>
        </authorList>
    </citation>
    <scope>NUCLEOTIDE SEQUENCE [LARGE SCALE GENOMIC DNA]</scope>
    <source>
        <strain evidence="1 2">FS-7.2</strain>
    </source>
</reference>
<comment type="caution">
    <text evidence="1">The sequence shown here is derived from an EMBL/GenBank/DDBJ whole genome shotgun (WGS) entry which is preliminary data.</text>
</comment>
<protein>
    <submittedName>
        <fullName evidence="1">Uncharacterized protein</fullName>
    </submittedName>
</protein>
<evidence type="ECO:0000313" key="2">
    <source>
        <dbReference type="Proteomes" id="UP000241426"/>
    </source>
</evidence>